<gene>
    <name evidence="2" type="ORF">RFI_09339</name>
</gene>
<evidence type="ECO:0000256" key="1">
    <source>
        <dbReference type="SAM" id="MobiDB-lite"/>
    </source>
</evidence>
<keyword evidence="3" id="KW-1185">Reference proteome</keyword>
<feature type="region of interest" description="Disordered" evidence="1">
    <location>
        <begin position="1"/>
        <end position="28"/>
    </location>
</feature>
<protein>
    <submittedName>
        <fullName evidence="2">Uncharacterized protein</fullName>
    </submittedName>
</protein>
<feature type="non-terminal residue" evidence="2">
    <location>
        <position position="171"/>
    </location>
</feature>
<name>X6NPD2_RETFI</name>
<evidence type="ECO:0000313" key="3">
    <source>
        <dbReference type="Proteomes" id="UP000023152"/>
    </source>
</evidence>
<dbReference type="AlphaFoldDB" id="X6NPD2"/>
<proteinExistence type="predicted"/>
<evidence type="ECO:0000313" key="2">
    <source>
        <dbReference type="EMBL" id="ETO27793.1"/>
    </source>
</evidence>
<dbReference type="EMBL" id="ASPP01007042">
    <property type="protein sequence ID" value="ETO27793.1"/>
    <property type="molecule type" value="Genomic_DNA"/>
</dbReference>
<organism evidence="2 3">
    <name type="scientific">Reticulomyxa filosa</name>
    <dbReference type="NCBI Taxonomy" id="46433"/>
    <lineage>
        <taxon>Eukaryota</taxon>
        <taxon>Sar</taxon>
        <taxon>Rhizaria</taxon>
        <taxon>Retaria</taxon>
        <taxon>Foraminifera</taxon>
        <taxon>Monothalamids</taxon>
        <taxon>Reticulomyxidae</taxon>
        <taxon>Reticulomyxa</taxon>
    </lineage>
</organism>
<dbReference type="Proteomes" id="UP000023152">
    <property type="component" value="Unassembled WGS sequence"/>
</dbReference>
<sequence>MSNNNTNNTNNTFNDDEETHKKNNKNYQFADRRNVEKLTRLLLEHDELTMHVSNLIADFLEYGGEECAGYVSSQLRNDTAAMHMPFPKSTLATAQETNTQDTNVQETTSPGTDAPFLKPITPRLHSTFNPEEREQIQKELNKYFDALCDKYQRFDKTLRHACNVFFARVHV</sequence>
<comment type="caution">
    <text evidence="2">The sequence shown here is derived from an EMBL/GenBank/DDBJ whole genome shotgun (WGS) entry which is preliminary data.</text>
</comment>
<reference evidence="2 3" key="1">
    <citation type="journal article" date="2013" name="Curr. Biol.">
        <title>The Genome of the Foraminiferan Reticulomyxa filosa.</title>
        <authorList>
            <person name="Glockner G."/>
            <person name="Hulsmann N."/>
            <person name="Schleicher M."/>
            <person name="Noegel A.A."/>
            <person name="Eichinger L."/>
            <person name="Gallinger C."/>
            <person name="Pawlowski J."/>
            <person name="Sierra R."/>
            <person name="Euteneuer U."/>
            <person name="Pillet L."/>
            <person name="Moustafa A."/>
            <person name="Platzer M."/>
            <person name="Groth M."/>
            <person name="Szafranski K."/>
            <person name="Schliwa M."/>
        </authorList>
    </citation>
    <scope>NUCLEOTIDE SEQUENCE [LARGE SCALE GENOMIC DNA]</scope>
</reference>
<accession>X6NPD2</accession>
<feature type="compositionally biased region" description="Low complexity" evidence="1">
    <location>
        <begin position="1"/>
        <end position="13"/>
    </location>
</feature>